<sequence>MHSPQPGIFALSNPDNDFLELDLVGDATLDAAIRALVNAAEPWSTRGGVTVVLGARPSLWRALAPDRTPQDAADFDEPVVGLDGFTMPATQRDLWVWIAGPDRPSVFDAAMALRAAVEGVAEVKTERVGWHYKESRDLTGFVDGTENPPVLRAADVVTVPSGEPGSGTSVLLYQIWEHDIEAWTSLPVKAQEDAIGRTKADDVEMDDAVKPPTAHIARSKVHVDGEEQKIFRRNTAYGESGRHGTLFVGFSRDQFRQAEMLRRMAGVGDGVRDQLTRFTTPLTGAFYVVPTASDLAAYVVDED</sequence>
<dbReference type="RefSeq" id="WP_131170971.1">
    <property type="nucleotide sequence ID" value="NZ_FXTL01000002.1"/>
</dbReference>
<evidence type="ECO:0000256" key="4">
    <source>
        <dbReference type="ARBA" id="ARBA00023002"/>
    </source>
</evidence>
<name>A0A4Q9KMQ5_PROTD</name>
<evidence type="ECO:0000256" key="2">
    <source>
        <dbReference type="ARBA" id="ARBA00022559"/>
    </source>
</evidence>
<dbReference type="Proteomes" id="UP000291933">
    <property type="component" value="Unassembled WGS sequence"/>
</dbReference>
<evidence type="ECO:0000259" key="7">
    <source>
        <dbReference type="Pfam" id="PF04261"/>
    </source>
</evidence>
<dbReference type="InterPro" id="IPR048328">
    <property type="entry name" value="Dyp_perox_C"/>
</dbReference>
<evidence type="ECO:0000313" key="10">
    <source>
        <dbReference type="Proteomes" id="UP000291933"/>
    </source>
</evidence>
<dbReference type="EMBL" id="SDMR01000002">
    <property type="protein sequence ID" value="TBT95856.1"/>
    <property type="molecule type" value="Genomic_DNA"/>
</dbReference>
<dbReference type="AlphaFoldDB" id="A0A4Q9KMQ5"/>
<evidence type="ECO:0000256" key="5">
    <source>
        <dbReference type="ARBA" id="ARBA00023004"/>
    </source>
</evidence>
<gene>
    <name evidence="9" type="ORF">ET996_02435</name>
</gene>
<feature type="domain" description="Dyp-type peroxidase C-terminal" evidence="8">
    <location>
        <begin position="135"/>
        <end position="292"/>
    </location>
</feature>
<keyword evidence="4" id="KW-0560">Oxidoreductase</keyword>
<evidence type="ECO:0000259" key="8">
    <source>
        <dbReference type="Pfam" id="PF20628"/>
    </source>
</evidence>
<organism evidence="9 10">
    <name type="scientific">Propioniciclava tarda</name>
    <dbReference type="NCBI Taxonomy" id="433330"/>
    <lineage>
        <taxon>Bacteria</taxon>
        <taxon>Bacillati</taxon>
        <taxon>Actinomycetota</taxon>
        <taxon>Actinomycetes</taxon>
        <taxon>Propionibacteriales</taxon>
        <taxon>Propionibacteriaceae</taxon>
        <taxon>Propioniciclava</taxon>
    </lineage>
</organism>
<proteinExistence type="inferred from homology"/>
<dbReference type="InterPro" id="IPR048327">
    <property type="entry name" value="Dyp_perox_N"/>
</dbReference>
<dbReference type="PANTHER" id="PTHR30521">
    <property type="entry name" value="DEFERROCHELATASE/PEROXIDASE"/>
    <property type="match status" value="1"/>
</dbReference>
<dbReference type="InterPro" id="IPR006314">
    <property type="entry name" value="Dyp_peroxidase"/>
</dbReference>
<keyword evidence="10" id="KW-1185">Reference proteome</keyword>
<comment type="caution">
    <text evidence="9">The sequence shown here is derived from an EMBL/GenBank/DDBJ whole genome shotgun (WGS) entry which is preliminary data.</text>
</comment>
<accession>A0A4Q9KMQ5</accession>
<dbReference type="Pfam" id="PF20628">
    <property type="entry name" value="Dyp_perox_C"/>
    <property type="match status" value="1"/>
</dbReference>
<dbReference type="GO" id="GO:0020037">
    <property type="term" value="F:heme binding"/>
    <property type="evidence" value="ECO:0007669"/>
    <property type="project" value="InterPro"/>
</dbReference>
<evidence type="ECO:0000313" key="9">
    <source>
        <dbReference type="EMBL" id="TBT95856.1"/>
    </source>
</evidence>
<dbReference type="NCBIfam" id="TIGR01413">
    <property type="entry name" value="Dyp_perox_fam"/>
    <property type="match status" value="1"/>
</dbReference>
<protein>
    <submittedName>
        <fullName evidence="9">Dyp-type peroxidase</fullName>
    </submittedName>
</protein>
<dbReference type="GO" id="GO:0005829">
    <property type="term" value="C:cytosol"/>
    <property type="evidence" value="ECO:0007669"/>
    <property type="project" value="TreeGrafter"/>
</dbReference>
<evidence type="ECO:0000256" key="3">
    <source>
        <dbReference type="ARBA" id="ARBA00022723"/>
    </source>
</evidence>
<dbReference type="InterPro" id="IPR011008">
    <property type="entry name" value="Dimeric_a/b-barrel"/>
</dbReference>
<dbReference type="SUPFAM" id="SSF54909">
    <property type="entry name" value="Dimeric alpha+beta barrel"/>
    <property type="match status" value="1"/>
</dbReference>
<reference evidence="9 10" key="1">
    <citation type="submission" date="2019-01" db="EMBL/GenBank/DDBJ databases">
        <title>Lactibacter flavus gen. nov., sp. nov., a novel bacterium of the family Propionibacteriaceae isolated from raw milk and dairy products.</title>
        <authorList>
            <person name="Huptas C."/>
            <person name="Wenning M."/>
            <person name="Breitenwieser F."/>
            <person name="Doll E."/>
            <person name="Von Neubeck M."/>
            <person name="Busse H.-J."/>
            <person name="Scherer S."/>
        </authorList>
    </citation>
    <scope>NUCLEOTIDE SEQUENCE [LARGE SCALE GENOMIC DNA]</scope>
    <source>
        <strain evidence="9 10">DSM 22130</strain>
    </source>
</reference>
<feature type="domain" description="Dyp-type peroxidase N-terminal" evidence="7">
    <location>
        <begin position="48"/>
        <end position="130"/>
    </location>
</feature>
<keyword evidence="2 9" id="KW-0575">Peroxidase</keyword>
<comment type="similarity">
    <text evidence="6">Belongs to the DyP-type peroxidase family.</text>
</comment>
<evidence type="ECO:0000256" key="6">
    <source>
        <dbReference type="ARBA" id="ARBA00025737"/>
    </source>
</evidence>
<keyword evidence="3" id="KW-0479">Metal-binding</keyword>
<dbReference type="OrthoDB" id="3251355at2"/>
<dbReference type="Pfam" id="PF04261">
    <property type="entry name" value="Dyp_perox_N"/>
    <property type="match status" value="1"/>
</dbReference>
<dbReference type="PROSITE" id="PS51404">
    <property type="entry name" value="DYP_PEROXIDASE"/>
    <property type="match status" value="1"/>
</dbReference>
<comment type="cofactor">
    <cofactor evidence="1">
        <name>heme b</name>
        <dbReference type="ChEBI" id="CHEBI:60344"/>
    </cofactor>
</comment>
<keyword evidence="5" id="KW-0408">Iron</keyword>
<dbReference type="PANTHER" id="PTHR30521:SF0">
    <property type="entry name" value="DYP-TYPE PEROXIDASE FAMILY PROTEIN"/>
    <property type="match status" value="1"/>
</dbReference>
<dbReference type="GO" id="GO:0046872">
    <property type="term" value="F:metal ion binding"/>
    <property type="evidence" value="ECO:0007669"/>
    <property type="project" value="UniProtKB-KW"/>
</dbReference>
<evidence type="ECO:0000256" key="1">
    <source>
        <dbReference type="ARBA" id="ARBA00001970"/>
    </source>
</evidence>
<dbReference type="GO" id="GO:0004601">
    <property type="term" value="F:peroxidase activity"/>
    <property type="evidence" value="ECO:0007669"/>
    <property type="project" value="UniProtKB-KW"/>
</dbReference>